<comment type="caution">
    <text evidence="3">The sequence shown here is derived from an EMBL/GenBank/DDBJ whole genome shotgun (WGS) entry which is preliminary data.</text>
</comment>
<sequence>MSEFATRLIAVRHGETAWNRVSRIQGHTDIPLNEAGLWQARQVGQAVAAEGIDAIYSSDLQRAADTARAIGRAAGVPVQLDVALRERHFGELEGLTHDEINTRWPEQGRRWRGRDPDYGPQGGETLKDFHARCVGALTRLAQRHPGQTVVLVAHGGVLDCFYRAANGVDLSVPRSWTIGNATINRLLYSPDGLTMIGWADDGHLQAERGLDESSDGAVAPA</sequence>
<organism evidence="3 4">
    <name type="scientific">Aquabacterium commune</name>
    <dbReference type="NCBI Taxonomy" id="70586"/>
    <lineage>
        <taxon>Bacteria</taxon>
        <taxon>Pseudomonadati</taxon>
        <taxon>Pseudomonadota</taxon>
        <taxon>Betaproteobacteria</taxon>
        <taxon>Burkholderiales</taxon>
        <taxon>Aquabacterium</taxon>
    </lineage>
</organism>
<evidence type="ECO:0000256" key="2">
    <source>
        <dbReference type="PIRSR" id="PIRSR613078-2"/>
    </source>
</evidence>
<dbReference type="Gene3D" id="3.40.50.1240">
    <property type="entry name" value="Phosphoglycerate mutase-like"/>
    <property type="match status" value="1"/>
</dbReference>
<dbReference type="RefSeq" id="WP_133610595.1">
    <property type="nucleotide sequence ID" value="NZ_JBASTO010000110.1"/>
</dbReference>
<dbReference type="GO" id="GO:0016791">
    <property type="term" value="F:phosphatase activity"/>
    <property type="evidence" value="ECO:0007669"/>
    <property type="project" value="TreeGrafter"/>
</dbReference>
<dbReference type="SUPFAM" id="SSF53254">
    <property type="entry name" value="Phosphoglycerate mutase-like"/>
    <property type="match status" value="1"/>
</dbReference>
<dbReference type="OrthoDB" id="9783269at2"/>
<gene>
    <name evidence="3" type="ORF">EV672_10980</name>
</gene>
<dbReference type="PANTHER" id="PTHR48100:SF1">
    <property type="entry name" value="HISTIDINE PHOSPHATASE FAMILY PROTEIN-RELATED"/>
    <property type="match status" value="1"/>
</dbReference>
<dbReference type="Proteomes" id="UP000294593">
    <property type="component" value="Unassembled WGS sequence"/>
</dbReference>
<proteinExistence type="predicted"/>
<feature type="active site" description="Tele-phosphohistidine intermediate" evidence="1">
    <location>
        <position position="13"/>
    </location>
</feature>
<dbReference type="PANTHER" id="PTHR48100">
    <property type="entry name" value="BROAD-SPECIFICITY PHOSPHATASE YOR283W-RELATED"/>
    <property type="match status" value="1"/>
</dbReference>
<dbReference type="Pfam" id="PF00300">
    <property type="entry name" value="His_Phos_1"/>
    <property type="match status" value="1"/>
</dbReference>
<evidence type="ECO:0000313" key="3">
    <source>
        <dbReference type="EMBL" id="TDP81040.1"/>
    </source>
</evidence>
<dbReference type="InterPro" id="IPR050275">
    <property type="entry name" value="PGM_Phosphatase"/>
</dbReference>
<evidence type="ECO:0000256" key="1">
    <source>
        <dbReference type="PIRSR" id="PIRSR613078-1"/>
    </source>
</evidence>
<name>A0A4R6R573_9BURK</name>
<protein>
    <submittedName>
        <fullName evidence="3">Phosphoglycerate mutase</fullName>
    </submittedName>
</protein>
<accession>A0A4R6R573</accession>
<keyword evidence="4" id="KW-1185">Reference proteome</keyword>
<dbReference type="AlphaFoldDB" id="A0A4R6R573"/>
<dbReference type="GO" id="GO:0005737">
    <property type="term" value="C:cytoplasm"/>
    <property type="evidence" value="ECO:0007669"/>
    <property type="project" value="TreeGrafter"/>
</dbReference>
<dbReference type="EMBL" id="SNXW01000009">
    <property type="protein sequence ID" value="TDP81040.1"/>
    <property type="molecule type" value="Genomic_DNA"/>
</dbReference>
<dbReference type="InterPro" id="IPR029033">
    <property type="entry name" value="His_PPase_superfam"/>
</dbReference>
<dbReference type="InterPro" id="IPR013078">
    <property type="entry name" value="His_Pase_superF_clade-1"/>
</dbReference>
<dbReference type="CDD" id="cd07067">
    <property type="entry name" value="HP_PGM_like"/>
    <property type="match status" value="1"/>
</dbReference>
<feature type="binding site" evidence="2">
    <location>
        <position position="62"/>
    </location>
    <ligand>
        <name>substrate</name>
    </ligand>
</feature>
<reference evidence="3 4" key="1">
    <citation type="submission" date="2019-03" db="EMBL/GenBank/DDBJ databases">
        <title>Genomic Encyclopedia of Type Strains, Phase IV (KMG-IV): sequencing the most valuable type-strain genomes for metagenomic binning, comparative biology and taxonomic classification.</title>
        <authorList>
            <person name="Goeker M."/>
        </authorList>
    </citation>
    <scope>NUCLEOTIDE SEQUENCE [LARGE SCALE GENOMIC DNA]</scope>
    <source>
        <strain evidence="3 4">DSM 11901</strain>
    </source>
</reference>
<feature type="binding site" evidence="2">
    <location>
        <begin position="12"/>
        <end position="19"/>
    </location>
    <ligand>
        <name>substrate</name>
    </ligand>
</feature>
<dbReference type="SMART" id="SM00855">
    <property type="entry name" value="PGAM"/>
    <property type="match status" value="1"/>
</dbReference>
<feature type="active site" description="Proton donor/acceptor" evidence="1">
    <location>
        <position position="86"/>
    </location>
</feature>
<evidence type="ECO:0000313" key="4">
    <source>
        <dbReference type="Proteomes" id="UP000294593"/>
    </source>
</evidence>